<evidence type="ECO:0000313" key="2">
    <source>
        <dbReference type="EMBL" id="KAL0445484.1"/>
    </source>
</evidence>
<dbReference type="InterPro" id="IPR040256">
    <property type="entry name" value="At4g02000-like"/>
</dbReference>
<dbReference type="EMBL" id="JACGWN010000006">
    <property type="protein sequence ID" value="KAL0445484.1"/>
    <property type="molecule type" value="Genomic_DNA"/>
</dbReference>
<comment type="caution">
    <text evidence="2">The sequence shown here is derived from an EMBL/GenBank/DDBJ whole genome shotgun (WGS) entry which is preliminary data.</text>
</comment>
<evidence type="ECO:0000256" key="1">
    <source>
        <dbReference type="SAM" id="MobiDB-lite"/>
    </source>
</evidence>
<proteinExistence type="predicted"/>
<feature type="region of interest" description="Disordered" evidence="1">
    <location>
        <begin position="352"/>
        <end position="371"/>
    </location>
</feature>
<dbReference type="PANTHER" id="PTHR31286">
    <property type="entry name" value="GLYCINE-RICH CELL WALL STRUCTURAL PROTEIN 1.8-LIKE"/>
    <property type="match status" value="1"/>
</dbReference>
<reference evidence="2" key="2">
    <citation type="journal article" date="2024" name="Plant">
        <title>Genomic evolution and insights into agronomic trait innovations of Sesamum species.</title>
        <authorList>
            <person name="Miao H."/>
            <person name="Wang L."/>
            <person name="Qu L."/>
            <person name="Liu H."/>
            <person name="Sun Y."/>
            <person name="Le M."/>
            <person name="Wang Q."/>
            <person name="Wei S."/>
            <person name="Zheng Y."/>
            <person name="Lin W."/>
            <person name="Duan Y."/>
            <person name="Cao H."/>
            <person name="Xiong S."/>
            <person name="Wang X."/>
            <person name="Wei L."/>
            <person name="Li C."/>
            <person name="Ma Q."/>
            <person name="Ju M."/>
            <person name="Zhao R."/>
            <person name="Li G."/>
            <person name="Mu C."/>
            <person name="Tian Q."/>
            <person name="Mei H."/>
            <person name="Zhang T."/>
            <person name="Gao T."/>
            <person name="Zhang H."/>
        </authorList>
    </citation>
    <scope>NUCLEOTIDE SEQUENCE</scope>
    <source>
        <strain evidence="2">KEN1</strain>
    </source>
</reference>
<sequence length="371" mass="40657">MVAQTTEDPCMGQTPLEHGYRRAPVDEEGGIEVAGDEVEVEVVAPLEVAGDEVEVEVVAPLEVAGDEAEVEVVAPLEVSGCGRDHEAAIPTQPRLQIANQSNGTQRPRGAVPMRELFFGKIPMVTSDRPFALGDNIADAFHKSSHKILSYVASVIQKDEIVVRPSLAMSRDGARRWASTAVGYFWGKSHISTTLMNLLALLGRQFWMLLRHRTGSTYHPTAAGIGYGSAKHKHTQVSVWILLKHLPVEFWTNEGLSIVVSGIGRPPYQDAITKACTGLDFARVYMMLDISSKLPKHIVVMIPSDDAGEIPCRVNVEYEWLPPKCTEFGPSNCGMPYCAANCDTCIHVFVPKQRPPQHPAPQSHQQPDSRPP</sequence>
<dbReference type="PANTHER" id="PTHR31286:SF165">
    <property type="entry name" value="DUF4283 DOMAIN-CONTAINING PROTEIN"/>
    <property type="match status" value="1"/>
</dbReference>
<dbReference type="AlphaFoldDB" id="A0AAW2WX17"/>
<name>A0AAW2WX17_9LAMI</name>
<accession>A0AAW2WX17</accession>
<protein>
    <submittedName>
        <fullName evidence="2">Uncharacterized protein</fullName>
    </submittedName>
</protein>
<feature type="region of interest" description="Disordered" evidence="1">
    <location>
        <begin position="1"/>
        <end position="23"/>
    </location>
</feature>
<reference evidence="2" key="1">
    <citation type="submission" date="2020-06" db="EMBL/GenBank/DDBJ databases">
        <authorList>
            <person name="Li T."/>
            <person name="Hu X."/>
            <person name="Zhang T."/>
            <person name="Song X."/>
            <person name="Zhang H."/>
            <person name="Dai N."/>
            <person name="Sheng W."/>
            <person name="Hou X."/>
            <person name="Wei L."/>
        </authorList>
    </citation>
    <scope>NUCLEOTIDE SEQUENCE</scope>
    <source>
        <strain evidence="2">KEN1</strain>
        <tissue evidence="2">Leaf</tissue>
    </source>
</reference>
<gene>
    <name evidence="2" type="ORF">Slati_1676300</name>
</gene>
<organism evidence="2">
    <name type="scientific">Sesamum latifolium</name>
    <dbReference type="NCBI Taxonomy" id="2727402"/>
    <lineage>
        <taxon>Eukaryota</taxon>
        <taxon>Viridiplantae</taxon>
        <taxon>Streptophyta</taxon>
        <taxon>Embryophyta</taxon>
        <taxon>Tracheophyta</taxon>
        <taxon>Spermatophyta</taxon>
        <taxon>Magnoliopsida</taxon>
        <taxon>eudicotyledons</taxon>
        <taxon>Gunneridae</taxon>
        <taxon>Pentapetalae</taxon>
        <taxon>asterids</taxon>
        <taxon>lamiids</taxon>
        <taxon>Lamiales</taxon>
        <taxon>Pedaliaceae</taxon>
        <taxon>Sesamum</taxon>
    </lineage>
</organism>